<keyword evidence="2" id="KW-1185">Reference proteome</keyword>
<evidence type="ECO:0000313" key="2">
    <source>
        <dbReference type="Proteomes" id="UP001177021"/>
    </source>
</evidence>
<comment type="caution">
    <text evidence="1">The sequence shown here is derived from an EMBL/GenBank/DDBJ whole genome shotgun (WGS) entry which is preliminary data.</text>
</comment>
<protein>
    <submittedName>
        <fullName evidence="1">Uncharacterized protein</fullName>
    </submittedName>
</protein>
<name>A0ACB0LRX2_TRIPR</name>
<sequence length="87" mass="9910">MNSVVNEYMAAVDWIRADCTDADKKVAAAKGNGFSEVEFLVQSFYNRSITIGRFKQIHEIHLQTARLHECTEKTNSWNPGPLRSTHQ</sequence>
<gene>
    <name evidence="1" type="ORF">MILVUS5_LOCUS35091</name>
</gene>
<reference evidence="1" key="1">
    <citation type="submission" date="2023-10" db="EMBL/GenBank/DDBJ databases">
        <authorList>
            <person name="Rodriguez Cubillos JULIANA M."/>
            <person name="De Vega J."/>
        </authorList>
    </citation>
    <scope>NUCLEOTIDE SEQUENCE</scope>
</reference>
<proteinExistence type="predicted"/>
<dbReference type="EMBL" id="CASHSV030000615">
    <property type="protein sequence ID" value="CAJ2671202.1"/>
    <property type="molecule type" value="Genomic_DNA"/>
</dbReference>
<organism evidence="1 2">
    <name type="scientific">Trifolium pratense</name>
    <name type="common">Red clover</name>
    <dbReference type="NCBI Taxonomy" id="57577"/>
    <lineage>
        <taxon>Eukaryota</taxon>
        <taxon>Viridiplantae</taxon>
        <taxon>Streptophyta</taxon>
        <taxon>Embryophyta</taxon>
        <taxon>Tracheophyta</taxon>
        <taxon>Spermatophyta</taxon>
        <taxon>Magnoliopsida</taxon>
        <taxon>eudicotyledons</taxon>
        <taxon>Gunneridae</taxon>
        <taxon>Pentapetalae</taxon>
        <taxon>rosids</taxon>
        <taxon>fabids</taxon>
        <taxon>Fabales</taxon>
        <taxon>Fabaceae</taxon>
        <taxon>Papilionoideae</taxon>
        <taxon>50 kb inversion clade</taxon>
        <taxon>NPAAA clade</taxon>
        <taxon>Hologalegina</taxon>
        <taxon>IRL clade</taxon>
        <taxon>Trifolieae</taxon>
        <taxon>Trifolium</taxon>
    </lineage>
</organism>
<evidence type="ECO:0000313" key="1">
    <source>
        <dbReference type="EMBL" id="CAJ2671202.1"/>
    </source>
</evidence>
<dbReference type="Proteomes" id="UP001177021">
    <property type="component" value="Unassembled WGS sequence"/>
</dbReference>
<accession>A0ACB0LRX2</accession>